<organism evidence="3 4">
    <name type="scientific">Ramlibacter montanisoli</name>
    <dbReference type="NCBI Taxonomy" id="2732512"/>
    <lineage>
        <taxon>Bacteria</taxon>
        <taxon>Pseudomonadati</taxon>
        <taxon>Pseudomonadota</taxon>
        <taxon>Betaproteobacteria</taxon>
        <taxon>Burkholderiales</taxon>
        <taxon>Comamonadaceae</taxon>
        <taxon>Ramlibacter</taxon>
    </lineage>
</organism>
<feature type="transmembrane region" description="Helical" evidence="1">
    <location>
        <begin position="100"/>
        <end position="117"/>
    </location>
</feature>
<name>A0A849KCY4_9BURK</name>
<keyword evidence="4" id="KW-1185">Reference proteome</keyword>
<reference evidence="3 4" key="2">
    <citation type="submission" date="2020-06" db="EMBL/GenBank/DDBJ databases">
        <title>Ramlibacter rhizophilus sp. nov., isolated from rhizosphere soil of national flower Mugunghwa from South Korea.</title>
        <authorList>
            <person name="Zheng-Fei Y."/>
            <person name="Huan T."/>
        </authorList>
    </citation>
    <scope>NUCLEOTIDE SEQUENCE [LARGE SCALE GENOMIC DNA]</scope>
    <source>
        <strain evidence="3 4">B156</strain>
    </source>
</reference>
<comment type="caution">
    <text evidence="3">The sequence shown here is derived from an EMBL/GenBank/DDBJ whole genome shotgun (WGS) entry which is preliminary data.</text>
</comment>
<dbReference type="RefSeq" id="WP_171558461.1">
    <property type="nucleotide sequence ID" value="NZ_JABFCS010000001.1"/>
</dbReference>
<feature type="transmembrane region" description="Helical" evidence="1">
    <location>
        <begin position="35"/>
        <end position="56"/>
    </location>
</feature>
<accession>A0A849KCY4</accession>
<evidence type="ECO:0000259" key="2">
    <source>
        <dbReference type="Pfam" id="PF07331"/>
    </source>
</evidence>
<feature type="domain" description="DUF1468" evidence="2">
    <location>
        <begin position="7"/>
        <end position="148"/>
    </location>
</feature>
<dbReference type="Proteomes" id="UP000552954">
    <property type="component" value="Unassembled WGS sequence"/>
</dbReference>
<protein>
    <submittedName>
        <fullName evidence="3">Tripartite tricarboxylate transporter TctB family protein</fullName>
    </submittedName>
</protein>
<dbReference type="Pfam" id="PF07331">
    <property type="entry name" value="TctB"/>
    <property type="match status" value="1"/>
</dbReference>
<dbReference type="AlphaFoldDB" id="A0A849KCY4"/>
<feature type="transmembrane region" description="Helical" evidence="1">
    <location>
        <begin position="77"/>
        <end position="94"/>
    </location>
</feature>
<reference evidence="3 4" key="1">
    <citation type="submission" date="2020-05" db="EMBL/GenBank/DDBJ databases">
        <authorList>
            <person name="Khan S.A."/>
            <person name="Jeon C.O."/>
            <person name="Chun B.H."/>
        </authorList>
    </citation>
    <scope>NUCLEOTIDE SEQUENCE [LARGE SCALE GENOMIC DNA]</scope>
    <source>
        <strain evidence="3 4">B156</strain>
    </source>
</reference>
<evidence type="ECO:0000313" key="3">
    <source>
        <dbReference type="EMBL" id="NNU43346.1"/>
    </source>
</evidence>
<gene>
    <name evidence="3" type="ORF">HK415_09535</name>
</gene>
<keyword evidence="1" id="KW-0812">Transmembrane</keyword>
<keyword evidence="1" id="KW-1133">Transmembrane helix</keyword>
<keyword evidence="1" id="KW-0472">Membrane</keyword>
<dbReference type="EMBL" id="JABFCS010000001">
    <property type="protein sequence ID" value="NNU43346.1"/>
    <property type="molecule type" value="Genomic_DNA"/>
</dbReference>
<feature type="transmembrane region" description="Helical" evidence="1">
    <location>
        <begin position="124"/>
        <end position="143"/>
    </location>
</feature>
<dbReference type="InterPro" id="IPR009936">
    <property type="entry name" value="DUF1468"/>
</dbReference>
<evidence type="ECO:0000256" key="1">
    <source>
        <dbReference type="SAM" id="Phobius"/>
    </source>
</evidence>
<proteinExistence type="predicted"/>
<sequence length="157" mass="16935">MKLNDAVFGLLLTLLGAAVLFGVQGYPKIPGQPVGPALFPGLIAAGLCVAGVLLIARGWRQRAQQHWLAWDDWVRSPRHVMALAVLLGSVVFYMAAADVLGFLLTAFLILMALFLVLRVRVPVALAVAVIATLLVHTAFYKLLKVPLPWGLLTGVSW</sequence>
<evidence type="ECO:0000313" key="4">
    <source>
        <dbReference type="Proteomes" id="UP000552954"/>
    </source>
</evidence>